<name>G9AC51_SINF1</name>
<dbReference type="Proteomes" id="UP000007735">
    <property type="component" value="Plasmid pSfHH103c"/>
</dbReference>
<dbReference type="PATRIC" id="fig|380.5.peg.4344"/>
<dbReference type="KEGG" id="sfh:SFHH103_04140"/>
<dbReference type="EMBL" id="HE616893">
    <property type="protein sequence ID" value="CCE98630.1"/>
    <property type="molecule type" value="Genomic_DNA"/>
</dbReference>
<evidence type="ECO:0000313" key="1">
    <source>
        <dbReference type="EMBL" id="CCE98630.1"/>
    </source>
</evidence>
<dbReference type="AlphaFoldDB" id="G9AC51"/>
<sequence>MHFYLTEFVGFQQGKRFWMAPVEDLFPRLGEFKGWSVHYASTLLCKLKGPGRNAGSRAWPRSFELTGELEEGRLIAEAADENP</sequence>
<organism evidence="1 2">
    <name type="scientific">Sinorhizobium fredii (strain HH103)</name>
    <dbReference type="NCBI Taxonomy" id="1117943"/>
    <lineage>
        <taxon>Bacteria</taxon>
        <taxon>Pseudomonadati</taxon>
        <taxon>Pseudomonadota</taxon>
        <taxon>Alphaproteobacteria</taxon>
        <taxon>Hyphomicrobiales</taxon>
        <taxon>Rhizobiaceae</taxon>
        <taxon>Sinorhizobium/Ensifer group</taxon>
        <taxon>Sinorhizobium</taxon>
    </lineage>
</organism>
<gene>
    <name evidence="1" type="ordered locus">SFHH103_04140</name>
</gene>
<proteinExistence type="predicted"/>
<protein>
    <submittedName>
        <fullName evidence="1">Uncharacterized protein</fullName>
    </submittedName>
</protein>
<accession>G9AC51</accession>
<geneLocation type="plasmid" evidence="1 2">
    <name>pSfHH103c</name>
</geneLocation>
<reference evidence="1 2" key="1">
    <citation type="journal article" date="2012" name="J. Bacteriol.">
        <title>Genome sequence of the soybean symbiont Sinorhizobium fredii HH103.</title>
        <authorList>
            <person name="Weidner S."/>
            <person name="Becker A."/>
            <person name="Bonilla I."/>
            <person name="Jaenicke S."/>
            <person name="Lloret J."/>
            <person name="Margaret I."/>
            <person name="Puhler A."/>
            <person name="Ruiz-Sainz J.E."/>
            <person name="Schneiker-Bekel S."/>
            <person name="Szczepanowski R."/>
            <person name="Vinardell J.M."/>
            <person name="Zehner S."/>
            <person name="Gottfert M."/>
        </authorList>
    </citation>
    <scope>NUCLEOTIDE SEQUENCE [LARGE SCALE GENOMIC DNA]</scope>
    <source>
        <strain evidence="1 2">HH103</strain>
        <plasmid evidence="2">pSfHH103c</plasmid>
    </source>
</reference>
<evidence type="ECO:0000313" key="2">
    <source>
        <dbReference type="Proteomes" id="UP000007735"/>
    </source>
</evidence>
<dbReference type="HOGENOM" id="CLU_2540190_0_0_5"/>
<keyword evidence="1" id="KW-0614">Plasmid</keyword>